<evidence type="ECO:0000313" key="2">
    <source>
        <dbReference type="Proteomes" id="UP001163324"/>
    </source>
</evidence>
<gene>
    <name evidence="1" type="ORF">N3K66_006143</name>
</gene>
<reference evidence="1" key="1">
    <citation type="submission" date="2022-10" db="EMBL/GenBank/DDBJ databases">
        <title>Complete Genome of Trichothecium roseum strain YXFP-22015, a Plant Pathogen Isolated from Citrus.</title>
        <authorList>
            <person name="Wang Y."/>
            <person name="Zhu L."/>
        </authorList>
    </citation>
    <scope>NUCLEOTIDE SEQUENCE</scope>
    <source>
        <strain evidence="1">YXFP-22015</strain>
    </source>
</reference>
<name>A0ACC0V1I7_9HYPO</name>
<accession>A0ACC0V1I7</accession>
<evidence type="ECO:0000313" key="1">
    <source>
        <dbReference type="EMBL" id="KAI9899682.1"/>
    </source>
</evidence>
<protein>
    <submittedName>
        <fullName evidence="1">Uncharacterized protein</fullName>
    </submittedName>
</protein>
<comment type="caution">
    <text evidence="1">The sequence shown here is derived from an EMBL/GenBank/DDBJ whole genome shotgun (WGS) entry which is preliminary data.</text>
</comment>
<proteinExistence type="predicted"/>
<sequence>MIQWGLEYTNYSREPFSIQVLGTRFHIVTRPSDVTAVFRDAHALNFDGQLVRLLENFGVTPESTRKAWHRPRPGDWCYIPGNPLNPDQLDLIHLVEEVYRKQLLPGERMDVMSRAFLDTVLATLTQDQIDARAAAVTDGGPVPFLGTSSKPQAMYSDAGAPRSSAVSLEALCRHFVVEATTRSMFGGQLHDIEPDIVNIICEFNEHVWMVIFGYSPPWHSPVKKPQKRLMEVLERMIRLPDDKRGDEAWAIKTVLQAMDIVDIDVESRAAMVLLTYWAAVSNEYNTIFWVLSYMLYDPALFSRIKEETEAAWRDDGELDLKHLCANSPLTSATLHEILRLNNGATALRCVTEETVVGGKLLAPGSMVLIPFKQLHNNREVWGDTADDFDAERFLRHKGMSRHASYRPFGGGATYCPGRTMAKEQVLGFVAVLLHRFDVRLACDGAHRRPFPRLNTTKPSLGVSGAVKGDDRTVIITPRE</sequence>
<keyword evidence="2" id="KW-1185">Reference proteome</keyword>
<dbReference type="Proteomes" id="UP001163324">
    <property type="component" value="Chromosome 5"/>
</dbReference>
<dbReference type="EMBL" id="CM047944">
    <property type="protein sequence ID" value="KAI9899682.1"/>
    <property type="molecule type" value="Genomic_DNA"/>
</dbReference>
<organism evidence="1 2">
    <name type="scientific">Trichothecium roseum</name>
    <dbReference type="NCBI Taxonomy" id="47278"/>
    <lineage>
        <taxon>Eukaryota</taxon>
        <taxon>Fungi</taxon>
        <taxon>Dikarya</taxon>
        <taxon>Ascomycota</taxon>
        <taxon>Pezizomycotina</taxon>
        <taxon>Sordariomycetes</taxon>
        <taxon>Hypocreomycetidae</taxon>
        <taxon>Hypocreales</taxon>
        <taxon>Hypocreales incertae sedis</taxon>
        <taxon>Trichothecium</taxon>
    </lineage>
</organism>